<evidence type="ECO:0000256" key="1">
    <source>
        <dbReference type="SAM" id="MobiDB-lite"/>
    </source>
</evidence>
<gene>
    <name evidence="2" type="ORF">ANCCAN_11229</name>
</gene>
<keyword evidence="3" id="KW-1185">Reference proteome</keyword>
<evidence type="ECO:0000313" key="2">
    <source>
        <dbReference type="EMBL" id="RCN42796.1"/>
    </source>
</evidence>
<evidence type="ECO:0008006" key="4">
    <source>
        <dbReference type="Google" id="ProtNLM"/>
    </source>
</evidence>
<reference evidence="2 3" key="1">
    <citation type="submission" date="2014-10" db="EMBL/GenBank/DDBJ databases">
        <title>Draft genome of the hookworm Ancylostoma caninum.</title>
        <authorList>
            <person name="Mitreva M."/>
        </authorList>
    </citation>
    <scope>NUCLEOTIDE SEQUENCE [LARGE SCALE GENOMIC DNA]</scope>
    <source>
        <strain evidence="2 3">Baltimore</strain>
    </source>
</reference>
<name>A0A368GEI1_ANCCA</name>
<feature type="compositionally biased region" description="Basic and acidic residues" evidence="1">
    <location>
        <begin position="1"/>
        <end position="11"/>
    </location>
</feature>
<sequence length="277" mass="32581">MPVHAEDREDAPQEEEKDVHAYTENREDAPQEEEKDGAMQVEEQEDAAKREESEEELGKIRERDDAREEEQSDDATPRENIGGLNAEEEVAIHENAEYMDMVEEMEEEDEEEVRRIAQNAARRAEIIRELDQSRQALQNFEDIIQELDWLPRCEPRNFQGGTIYRDDERTLRCAFCERVGDHYSDSCTVFRNVEERKRLLQSRRRCVACLDVVFTSHICRKRNAPCYHCKARGHNSAICDLPEKSEEIRRQLHNALNGRKDTEEKILALQRELRDLH</sequence>
<proteinExistence type="predicted"/>
<feature type="region of interest" description="Disordered" evidence="1">
    <location>
        <begin position="1"/>
        <end position="91"/>
    </location>
</feature>
<feature type="compositionally biased region" description="Basic and acidic residues" evidence="1">
    <location>
        <begin position="17"/>
        <end position="29"/>
    </location>
</feature>
<feature type="compositionally biased region" description="Basic and acidic residues" evidence="1">
    <location>
        <begin position="46"/>
        <end position="66"/>
    </location>
</feature>
<organism evidence="2 3">
    <name type="scientific">Ancylostoma caninum</name>
    <name type="common">Dog hookworm</name>
    <dbReference type="NCBI Taxonomy" id="29170"/>
    <lineage>
        <taxon>Eukaryota</taxon>
        <taxon>Metazoa</taxon>
        <taxon>Ecdysozoa</taxon>
        <taxon>Nematoda</taxon>
        <taxon>Chromadorea</taxon>
        <taxon>Rhabditida</taxon>
        <taxon>Rhabditina</taxon>
        <taxon>Rhabditomorpha</taxon>
        <taxon>Strongyloidea</taxon>
        <taxon>Ancylostomatidae</taxon>
        <taxon>Ancylostomatinae</taxon>
        <taxon>Ancylostoma</taxon>
    </lineage>
</organism>
<comment type="caution">
    <text evidence="2">The sequence shown here is derived from an EMBL/GenBank/DDBJ whole genome shotgun (WGS) entry which is preliminary data.</text>
</comment>
<dbReference type="OrthoDB" id="5876511at2759"/>
<protein>
    <recommendedName>
        <fullName evidence="4">Zinc knuckle</fullName>
    </recommendedName>
</protein>
<accession>A0A368GEI1</accession>
<dbReference type="Proteomes" id="UP000252519">
    <property type="component" value="Unassembled WGS sequence"/>
</dbReference>
<evidence type="ECO:0000313" key="3">
    <source>
        <dbReference type="Proteomes" id="UP000252519"/>
    </source>
</evidence>
<dbReference type="EMBL" id="JOJR01000179">
    <property type="protein sequence ID" value="RCN42796.1"/>
    <property type="molecule type" value="Genomic_DNA"/>
</dbReference>
<dbReference type="AlphaFoldDB" id="A0A368GEI1"/>